<evidence type="ECO:0000259" key="3">
    <source>
        <dbReference type="PROSITE" id="PS51371"/>
    </source>
</evidence>
<dbReference type="RefSeq" id="WP_332288769.1">
    <property type="nucleotide sequence ID" value="NZ_JAZIBG010000020.1"/>
</dbReference>
<dbReference type="SUPFAM" id="SSF54631">
    <property type="entry name" value="CBS-domain pair"/>
    <property type="match status" value="1"/>
</dbReference>
<accession>A0AAW9Q199</accession>
<dbReference type="PANTHER" id="PTHR43080:SF2">
    <property type="entry name" value="CBS DOMAIN-CONTAINING PROTEIN"/>
    <property type="match status" value="1"/>
</dbReference>
<dbReference type="EMBL" id="JAZIBG010000020">
    <property type="protein sequence ID" value="MEF7613828.1"/>
    <property type="molecule type" value="Genomic_DNA"/>
</dbReference>
<comment type="caution">
    <text evidence="4">The sequence shown here is derived from an EMBL/GenBank/DDBJ whole genome shotgun (WGS) entry which is preliminary data.</text>
</comment>
<dbReference type="SMART" id="SM00116">
    <property type="entry name" value="CBS"/>
    <property type="match status" value="2"/>
</dbReference>
<dbReference type="Pfam" id="PF00571">
    <property type="entry name" value="CBS"/>
    <property type="match status" value="2"/>
</dbReference>
<dbReference type="PROSITE" id="PS51371">
    <property type="entry name" value="CBS"/>
    <property type="match status" value="2"/>
</dbReference>
<dbReference type="AlphaFoldDB" id="A0AAW9Q199"/>
<evidence type="ECO:0000313" key="5">
    <source>
        <dbReference type="Proteomes" id="UP001336250"/>
    </source>
</evidence>
<dbReference type="InterPro" id="IPR000644">
    <property type="entry name" value="CBS_dom"/>
</dbReference>
<evidence type="ECO:0000256" key="1">
    <source>
        <dbReference type="ARBA" id="ARBA00023122"/>
    </source>
</evidence>
<keyword evidence="1 2" id="KW-0129">CBS domain</keyword>
<proteinExistence type="predicted"/>
<evidence type="ECO:0000256" key="2">
    <source>
        <dbReference type="PROSITE-ProRule" id="PRU00703"/>
    </source>
</evidence>
<protein>
    <submittedName>
        <fullName evidence="4">CBS domain-containing protein</fullName>
    </submittedName>
</protein>
<organism evidence="4 5">
    <name type="scientific">Aquincola agrisoli</name>
    <dbReference type="NCBI Taxonomy" id="3119538"/>
    <lineage>
        <taxon>Bacteria</taxon>
        <taxon>Pseudomonadati</taxon>
        <taxon>Pseudomonadota</taxon>
        <taxon>Betaproteobacteria</taxon>
        <taxon>Burkholderiales</taxon>
        <taxon>Sphaerotilaceae</taxon>
        <taxon>Aquincola</taxon>
    </lineage>
</organism>
<evidence type="ECO:0000313" key="4">
    <source>
        <dbReference type="EMBL" id="MEF7613828.1"/>
    </source>
</evidence>
<reference evidence="4 5" key="1">
    <citation type="submission" date="2024-02" db="EMBL/GenBank/DDBJ databases">
        <title>Genome sequence of Aquincola sp. MAHUQ-54.</title>
        <authorList>
            <person name="Huq M.A."/>
        </authorList>
    </citation>
    <scope>NUCLEOTIDE SEQUENCE [LARGE SCALE GENOMIC DNA]</scope>
    <source>
        <strain evidence="4 5">MAHUQ-54</strain>
    </source>
</reference>
<gene>
    <name evidence="4" type="ORF">V4F39_07890</name>
</gene>
<feature type="domain" description="CBS" evidence="3">
    <location>
        <begin position="7"/>
        <end position="66"/>
    </location>
</feature>
<dbReference type="InterPro" id="IPR051257">
    <property type="entry name" value="Diverse_CBS-Domain"/>
</dbReference>
<dbReference type="InterPro" id="IPR046342">
    <property type="entry name" value="CBS_dom_sf"/>
</dbReference>
<dbReference type="Proteomes" id="UP001336250">
    <property type="component" value="Unassembled WGS sequence"/>
</dbReference>
<dbReference type="Gene3D" id="3.10.580.10">
    <property type="entry name" value="CBS-domain"/>
    <property type="match status" value="1"/>
</dbReference>
<dbReference type="PANTHER" id="PTHR43080">
    <property type="entry name" value="CBS DOMAIN-CONTAINING PROTEIN CBSX3, MITOCHONDRIAL"/>
    <property type="match status" value="1"/>
</dbReference>
<name>A0AAW9Q199_9BURK</name>
<sequence length="155" mass="17567">MQVTDILSSKQGALRTVHPETPLSACVIQMADEDLGSLLVVDDHARLVGLLTFREVIRTLAQRQKELRRGPTPPVAELRVSEVMERAPISATPDMELQPLRAMMIRHHQRYLPVLDGGRLVGVVSFHDIAKSVYEEQQFENRMLKAYIQDWPAET</sequence>
<keyword evidence="5" id="KW-1185">Reference proteome</keyword>
<feature type="domain" description="CBS" evidence="3">
    <location>
        <begin position="84"/>
        <end position="139"/>
    </location>
</feature>